<keyword evidence="5" id="KW-1185">Reference proteome</keyword>
<organism evidence="4 5">
    <name type="scientific">Nonomuraea solani</name>
    <dbReference type="NCBI Taxonomy" id="1144553"/>
    <lineage>
        <taxon>Bacteria</taxon>
        <taxon>Bacillati</taxon>
        <taxon>Actinomycetota</taxon>
        <taxon>Actinomycetes</taxon>
        <taxon>Streptosporangiales</taxon>
        <taxon>Streptosporangiaceae</taxon>
        <taxon>Nonomuraea</taxon>
    </lineage>
</organism>
<sequence length="1191" mass="125114">MSAQPYRHLDAALIRATTYAGETDLPPWPGLDGDADEWREWIVQVWANQSVASAVSMASPVLAARVEAVRAGRRLSPARLWRMALSLARYLVRMRGRATPFGTFAGVAPLRFTTEPGHRTGGGHTGVAAGPDTRATTEALTGPDTEAITGTNLGSDTERATGANPGADTEVAGANPGADTEVVTGANPGMDSAMVAGVDPGTAVTRTTADGVWLAAMIARLESCPALLRRLPVVVNDLAFVRGERLVAPWRPHAADPARGDPVEVSVRHGLVVRAVMDLAQEPVPAGDLIDALADAFPRATVPAIEAMVGELVASGVLITSLRPPSTSIDGLAHVSDRLRDLADATPGEIAPLADELRAIHAALRAADRTTGEPAQQARRAASDRMRSALQPGIPQPANASEPVGATGSPDVAQSAGAAGAAGAAGLVGGAHPDGGTRSSGVAQVVEVAQPLMVDLRLGGVVGLPVEVAAEVEAAAGALLRLTPHPGGHPAWRAYHVGFLERYGDGAVVPIEQLIDSTAGLGFPEHYGETRRQAWQQGAPASLPLRDQRLLVMAQQAALDGAREIVLDDAAIDDLAADGSEGARAAPYMELVAEVCATDTEALAAGAFSLAELAVNGTAGGVAGRFVDLLPDGDRRRMAALYGRLPVGVERAVTAQLSFPARHPRAQEVGRTPLLLPELITLAEHRDGPGGRIRWRELAVTADNDRMYLLSPSRRQVVEPALTSAVARQAMPPLARLLFELPRARAAMVAPFSWGAAVCLPYLPRIRYGRSVLAPARWRIATGTLPGPDAAWPEWVRAMTDLRAHLRLPAHVSVGTADLRLRLDLDEPMSLALLRAHLDGAGGSAVVSEAAGRVGHGWFGGRAHEIVVPLTATRPPVRAPAAVTAPGPLPLIGREHAVLPGSRVLSAKLYGHPAVVDTILTGCLADLLESWDDDPPMWWFVRYADPRPHLRLRLHLADGDYGTAAARVGAWASGLRGRGLIGDLVLDTYHPETARYGPAEVLAAAEAVFAADSVAVLAQLATLSADRRVHPHALTAASLVDLTAAMAGGPAAGARWHIDHREGERREAGQRGAGQGGIGRVSGGDPAVARQTVRQTVGLADPGEDRAALRDLPGGPRIVAAWQDRRRAVAAYMDRLATVPYLTRSSVMASFLHMHHLRALGIDPDTERACRKLARAAALAFTARHTPPRRD</sequence>
<evidence type="ECO:0000259" key="2">
    <source>
        <dbReference type="Pfam" id="PF04738"/>
    </source>
</evidence>
<dbReference type="AlphaFoldDB" id="A0A1H5XUQ5"/>
<dbReference type="EMBL" id="FNVT01000002">
    <property type="protein sequence ID" value="SEG15383.1"/>
    <property type="molecule type" value="Genomic_DNA"/>
</dbReference>
<name>A0A1H5XUQ5_9ACTN</name>
<dbReference type="InterPro" id="IPR006827">
    <property type="entry name" value="Lant_deHydtase_N"/>
</dbReference>
<dbReference type="InterPro" id="IPR023809">
    <property type="entry name" value="Thiopep_bacteriocin_synth_dom"/>
</dbReference>
<proteinExistence type="predicted"/>
<dbReference type="Pfam" id="PF04738">
    <property type="entry name" value="Lant_dehydr_N"/>
    <property type="match status" value="2"/>
</dbReference>
<dbReference type="Proteomes" id="UP000236732">
    <property type="component" value="Unassembled WGS sequence"/>
</dbReference>
<accession>A0A1H5XUQ5</accession>
<reference evidence="4 5" key="1">
    <citation type="submission" date="2016-10" db="EMBL/GenBank/DDBJ databases">
        <authorList>
            <person name="de Groot N.N."/>
        </authorList>
    </citation>
    <scope>NUCLEOTIDE SEQUENCE [LARGE SCALE GENOMIC DNA]</scope>
    <source>
        <strain evidence="4 5">CGMCC 4.7037</strain>
    </source>
</reference>
<dbReference type="Pfam" id="PF14028">
    <property type="entry name" value="Lant_dehydr_C"/>
    <property type="match status" value="1"/>
</dbReference>
<gene>
    <name evidence="4" type="ORF">SAMN05444920_10231</name>
</gene>
<evidence type="ECO:0000259" key="3">
    <source>
        <dbReference type="Pfam" id="PF14028"/>
    </source>
</evidence>
<evidence type="ECO:0000256" key="1">
    <source>
        <dbReference type="SAM" id="MobiDB-lite"/>
    </source>
</evidence>
<feature type="domain" description="Lantibiotic dehydratase N-terminal" evidence="2">
    <location>
        <begin position="48"/>
        <end position="134"/>
    </location>
</feature>
<feature type="region of interest" description="Disordered" evidence="1">
    <location>
        <begin position="365"/>
        <end position="417"/>
    </location>
</feature>
<feature type="domain" description="Lantibiotic dehydratase N-terminal" evidence="2">
    <location>
        <begin position="202"/>
        <end position="834"/>
    </location>
</feature>
<evidence type="ECO:0000313" key="4">
    <source>
        <dbReference type="EMBL" id="SEG15383.1"/>
    </source>
</evidence>
<dbReference type="RefSeq" id="WP_103954791.1">
    <property type="nucleotide sequence ID" value="NZ_FNVT01000002.1"/>
</dbReference>
<dbReference type="OrthoDB" id="1273722at2"/>
<feature type="region of interest" description="Disordered" evidence="1">
    <location>
        <begin position="144"/>
        <end position="176"/>
    </location>
</feature>
<feature type="domain" description="Thiopeptide-type bacteriocin biosynthesis" evidence="3">
    <location>
        <begin position="905"/>
        <end position="1177"/>
    </location>
</feature>
<feature type="compositionally biased region" description="Gly residues" evidence="1">
    <location>
        <begin position="1071"/>
        <end position="1082"/>
    </location>
</feature>
<feature type="region of interest" description="Disordered" evidence="1">
    <location>
        <begin position="1062"/>
        <end position="1086"/>
    </location>
</feature>
<protein>
    <submittedName>
        <fullName evidence="4">Thiopeptide-type bacteriocin biosynthesis domain-containing protein</fullName>
    </submittedName>
</protein>
<evidence type="ECO:0000313" key="5">
    <source>
        <dbReference type="Proteomes" id="UP000236732"/>
    </source>
</evidence>
<dbReference type="NCBIfam" id="TIGR03891">
    <property type="entry name" value="thiopep_ocin"/>
    <property type="match status" value="1"/>
</dbReference>